<protein>
    <submittedName>
        <fullName evidence="2">Uncharacterized protein</fullName>
    </submittedName>
</protein>
<name>D5UQW1_TSUPD</name>
<organism evidence="2 3">
    <name type="scientific">Tsukamurella paurometabola (strain ATCC 8368 / DSM 20162 / CCUG 35730 / CIP 100753 / JCM 10117 / KCTC 9821 / NBRC 16120 / NCIMB 702349 / NCTC 13040)</name>
    <name type="common">Corynebacterium paurometabolum</name>
    <dbReference type="NCBI Taxonomy" id="521096"/>
    <lineage>
        <taxon>Bacteria</taxon>
        <taxon>Bacillati</taxon>
        <taxon>Actinomycetota</taxon>
        <taxon>Actinomycetes</taxon>
        <taxon>Mycobacteriales</taxon>
        <taxon>Tsukamurellaceae</taxon>
        <taxon>Tsukamurella</taxon>
    </lineage>
</organism>
<dbReference type="KEGG" id="tpr:Tpau_0298"/>
<reference evidence="3" key="1">
    <citation type="submission" date="2010-03" db="EMBL/GenBank/DDBJ databases">
        <title>The complete chromosome of Tsukamurella paurometabola DSM 20162.</title>
        <authorList>
            <consortium name="US DOE Joint Genome Institute (JGI-PGF)"/>
            <person name="Lucas S."/>
            <person name="Copeland A."/>
            <person name="Lapidus A."/>
            <person name="Glavina del Rio T."/>
            <person name="Dalin E."/>
            <person name="Tice H."/>
            <person name="Bruce D."/>
            <person name="Goodwin L."/>
            <person name="Pitluck S."/>
            <person name="Kyrpides N."/>
            <person name="Mavromatis K."/>
            <person name="Ivanova N."/>
            <person name="Mikhailova N."/>
            <person name="Munk A.C."/>
            <person name="Brettin T."/>
            <person name="Detter J.C."/>
            <person name="Tapia R."/>
            <person name="Han C."/>
            <person name="Larimer F."/>
            <person name="Land M."/>
            <person name="Hauser L."/>
            <person name="Markowitz V."/>
            <person name="Cheng J.-F."/>
            <person name="Hugenholtz P."/>
            <person name="Woyke T."/>
            <person name="Wu D."/>
            <person name="Jando M."/>
            <person name="Brambilla E."/>
            <person name="Klenk H.-P."/>
            <person name="Eisen J.A."/>
        </authorList>
    </citation>
    <scope>NUCLEOTIDE SEQUENCE [LARGE SCALE GENOMIC DNA]</scope>
    <source>
        <strain evidence="3">ATCC 8368 / DSM 20162 / CCUG 35730 / CIP 100753 / JCM 10117 / KCTC 9821 / NBRC 16120 / NCIMB 702349 / NCTC 13040</strain>
    </source>
</reference>
<keyword evidence="3" id="KW-1185">Reference proteome</keyword>
<gene>
    <name evidence="2" type="ordered locus">Tpau_0298</name>
</gene>
<dbReference type="Proteomes" id="UP000001213">
    <property type="component" value="Chromosome"/>
</dbReference>
<sequence>MLVHHVMLSAATATPVVTAKSQHAHNNRDGTHTFKHASMLR</sequence>
<feature type="region of interest" description="Disordered" evidence="1">
    <location>
        <begin position="17"/>
        <end position="41"/>
    </location>
</feature>
<dbReference type="HOGENOM" id="CLU_3278285_0_0_11"/>
<dbReference type="EMBL" id="CP001966">
    <property type="protein sequence ID" value="ADG76944.1"/>
    <property type="molecule type" value="Genomic_DNA"/>
</dbReference>
<reference evidence="2 3" key="2">
    <citation type="journal article" date="2011" name="Stand. Genomic Sci.">
        <title>Complete genome sequence of Tsukamurella paurometabola type strain (no. 33).</title>
        <authorList>
            <person name="Munk A.C."/>
            <person name="Lapidus A."/>
            <person name="Lucas S."/>
            <person name="Nolan M."/>
            <person name="Tice H."/>
            <person name="Cheng J.F."/>
            <person name="Del Rio T.G."/>
            <person name="Goodwin L."/>
            <person name="Pitluck S."/>
            <person name="Liolios K."/>
            <person name="Huntemann M."/>
            <person name="Ivanova N."/>
            <person name="Mavromatis K."/>
            <person name="Mikhailova N."/>
            <person name="Pati A."/>
            <person name="Chen A."/>
            <person name="Palaniappan K."/>
            <person name="Tapia R."/>
            <person name="Han C."/>
            <person name="Land M."/>
            <person name="Hauser L."/>
            <person name="Chang Y.J."/>
            <person name="Jeffries C.D."/>
            <person name="Brettin T."/>
            <person name="Yasawong M."/>
            <person name="Brambilla E.M."/>
            <person name="Rohde M."/>
            <person name="Sikorski J."/>
            <person name="Goker M."/>
            <person name="Detter J.C."/>
            <person name="Woyke T."/>
            <person name="Bristow J."/>
            <person name="Eisen J.A."/>
            <person name="Markowitz V."/>
            <person name="Hugenholtz P."/>
            <person name="Kyrpides N.C."/>
            <person name="Klenk H.P."/>
        </authorList>
    </citation>
    <scope>NUCLEOTIDE SEQUENCE [LARGE SCALE GENOMIC DNA]</scope>
    <source>
        <strain evidence="3">ATCC 8368 / DSM 20162 / CCUG 35730 / CIP 100753 / JCM 10117 / KCTC 9821 / NBRC 16120 / NCIMB 702349 / NCTC 13040</strain>
    </source>
</reference>
<accession>D5UQW1</accession>
<evidence type="ECO:0000256" key="1">
    <source>
        <dbReference type="SAM" id="MobiDB-lite"/>
    </source>
</evidence>
<evidence type="ECO:0000313" key="2">
    <source>
        <dbReference type="EMBL" id="ADG76944.1"/>
    </source>
</evidence>
<proteinExistence type="predicted"/>
<evidence type="ECO:0000313" key="3">
    <source>
        <dbReference type="Proteomes" id="UP000001213"/>
    </source>
</evidence>
<dbReference type="AlphaFoldDB" id="D5UQW1"/>